<dbReference type="InterPro" id="IPR011010">
    <property type="entry name" value="DNA_brk_join_enz"/>
</dbReference>
<dbReference type="SUPFAM" id="SSF56349">
    <property type="entry name" value="DNA breaking-rejoining enzymes"/>
    <property type="match status" value="1"/>
</dbReference>
<dbReference type="PROSITE" id="PS51898">
    <property type="entry name" value="TYR_RECOMBINASE"/>
    <property type="match status" value="1"/>
</dbReference>
<organism evidence="6 7">
    <name type="scientific">Empedobacter falsenii</name>
    <dbReference type="NCBI Taxonomy" id="343874"/>
    <lineage>
        <taxon>Bacteria</taxon>
        <taxon>Pseudomonadati</taxon>
        <taxon>Bacteroidota</taxon>
        <taxon>Flavobacteriia</taxon>
        <taxon>Flavobacteriales</taxon>
        <taxon>Weeksellaceae</taxon>
        <taxon>Empedobacter</taxon>
    </lineage>
</organism>
<dbReference type="Gene3D" id="1.10.443.10">
    <property type="entry name" value="Intergrase catalytic core"/>
    <property type="match status" value="1"/>
</dbReference>
<protein>
    <submittedName>
        <fullName evidence="6">Site-specific integrase</fullName>
    </submittedName>
</protein>
<comment type="similarity">
    <text evidence="1">Belongs to the 'phage' integrase family.</text>
</comment>
<dbReference type="Gene3D" id="1.10.150.130">
    <property type="match status" value="1"/>
</dbReference>
<dbReference type="EMBL" id="RHPO01000002">
    <property type="protein sequence ID" value="RRT94191.1"/>
    <property type="molecule type" value="Genomic_DNA"/>
</dbReference>
<dbReference type="Proteomes" id="UP000267844">
    <property type="component" value="Unassembled WGS sequence"/>
</dbReference>
<evidence type="ECO:0000256" key="2">
    <source>
        <dbReference type="ARBA" id="ARBA00022908"/>
    </source>
</evidence>
<dbReference type="GO" id="GO:0006310">
    <property type="term" value="P:DNA recombination"/>
    <property type="evidence" value="ECO:0007669"/>
    <property type="project" value="UniProtKB-KW"/>
</dbReference>
<dbReference type="InterPro" id="IPR004107">
    <property type="entry name" value="Integrase_SAM-like_N"/>
</dbReference>
<evidence type="ECO:0000313" key="7">
    <source>
        <dbReference type="Proteomes" id="UP000267844"/>
    </source>
</evidence>
<gene>
    <name evidence="6" type="ORF">EGI89_02150</name>
</gene>
<evidence type="ECO:0000256" key="4">
    <source>
        <dbReference type="ARBA" id="ARBA00023172"/>
    </source>
</evidence>
<reference evidence="6 7" key="1">
    <citation type="submission" date="2018-10" db="EMBL/GenBank/DDBJ databases">
        <title>Transmission dynamics of multidrug resistant bacteria on intensive care unit surfaces.</title>
        <authorList>
            <person name="D'Souza A.W."/>
            <person name="Potter R.F."/>
            <person name="Wallace M."/>
            <person name="Shupe A."/>
            <person name="Patel S."/>
            <person name="Sun S."/>
            <person name="Gul D."/>
            <person name="Kwon J.H."/>
            <person name="Andleeb S."/>
            <person name="Burnham C.-A.D."/>
            <person name="Dantas G."/>
        </authorList>
    </citation>
    <scope>NUCLEOTIDE SEQUENCE [LARGE SCALE GENOMIC DNA]</scope>
    <source>
        <strain evidence="6 7">WF_348</strain>
    </source>
</reference>
<evidence type="ECO:0000313" key="6">
    <source>
        <dbReference type="EMBL" id="RRT94191.1"/>
    </source>
</evidence>
<keyword evidence="3" id="KW-0238">DNA-binding</keyword>
<dbReference type="InterPro" id="IPR002104">
    <property type="entry name" value="Integrase_catalytic"/>
</dbReference>
<feature type="domain" description="Tyr recombinase" evidence="5">
    <location>
        <begin position="102"/>
        <end position="297"/>
    </location>
</feature>
<dbReference type="CDD" id="cd01189">
    <property type="entry name" value="INT_ICEBs1_C_like"/>
    <property type="match status" value="1"/>
</dbReference>
<name>A0A427BT25_9FLAO</name>
<evidence type="ECO:0000259" key="5">
    <source>
        <dbReference type="PROSITE" id="PS51898"/>
    </source>
</evidence>
<dbReference type="GO" id="GO:0003677">
    <property type="term" value="F:DNA binding"/>
    <property type="evidence" value="ECO:0007669"/>
    <property type="project" value="UniProtKB-KW"/>
</dbReference>
<accession>A0A427BT25</accession>
<dbReference type="PANTHER" id="PTHR30349:SF64">
    <property type="entry name" value="PROPHAGE INTEGRASE INTD-RELATED"/>
    <property type="match status" value="1"/>
</dbReference>
<proteinExistence type="inferred from homology"/>
<dbReference type="RefSeq" id="WP_125348985.1">
    <property type="nucleotide sequence ID" value="NZ_RHPN01000002.1"/>
</dbReference>
<keyword evidence="2" id="KW-0229">DNA integration</keyword>
<dbReference type="InterPro" id="IPR010998">
    <property type="entry name" value="Integrase_recombinase_N"/>
</dbReference>
<dbReference type="PANTHER" id="PTHR30349">
    <property type="entry name" value="PHAGE INTEGRASE-RELATED"/>
    <property type="match status" value="1"/>
</dbReference>
<dbReference type="InterPro" id="IPR013762">
    <property type="entry name" value="Integrase-like_cat_sf"/>
</dbReference>
<dbReference type="Pfam" id="PF00589">
    <property type="entry name" value="Phage_integrase"/>
    <property type="match status" value="1"/>
</dbReference>
<comment type="caution">
    <text evidence="6">The sequence shown here is derived from an EMBL/GenBank/DDBJ whole genome shotgun (WGS) entry which is preliminary data.</text>
</comment>
<evidence type="ECO:0000256" key="3">
    <source>
        <dbReference type="ARBA" id="ARBA00023125"/>
    </source>
</evidence>
<dbReference type="GO" id="GO:0015074">
    <property type="term" value="P:DNA integration"/>
    <property type="evidence" value="ECO:0007669"/>
    <property type="project" value="UniProtKB-KW"/>
</dbReference>
<keyword evidence="4" id="KW-0233">DNA recombination</keyword>
<sequence>MNLNEIITKWQFEKKHYVKRSTMSAYSLLIQNHIVPFFGESDNITEDLVQEFVFTKINEGLGHKTVKDVLIVLKMIMKYGAKKDLIVFKPWDVNFPTDHTQHKVEILTKDEHKKAIAYIKEHFTFRNLGILICLSTGMRIGEICALKWSDIDIDSQVINVNRTIQRIYVIEDGIRRTELIIDNPKTKNSNREIPLTKDLLNIIKPLKKLANEEFFVITNDEKPTEPRTYRSYYKGLMEKMNLPVIKFHGLRHSFATRCIEGKADVKTVSVLLGHSNIGTTMNLYVHPNVEQKKSVINNVFKNM</sequence>
<dbReference type="InterPro" id="IPR050090">
    <property type="entry name" value="Tyrosine_recombinase_XerCD"/>
</dbReference>
<evidence type="ECO:0000256" key="1">
    <source>
        <dbReference type="ARBA" id="ARBA00008857"/>
    </source>
</evidence>
<dbReference type="Pfam" id="PF14659">
    <property type="entry name" value="Phage_int_SAM_3"/>
    <property type="match status" value="1"/>
</dbReference>
<dbReference type="AlphaFoldDB" id="A0A427BT25"/>